<dbReference type="EMBL" id="JACRAF010000039">
    <property type="protein sequence ID" value="MBI4922901.1"/>
    <property type="molecule type" value="Genomic_DNA"/>
</dbReference>
<evidence type="ECO:0000313" key="3">
    <source>
        <dbReference type="Proteomes" id="UP000782610"/>
    </source>
</evidence>
<feature type="region of interest" description="Disordered" evidence="1">
    <location>
        <begin position="33"/>
        <end position="52"/>
    </location>
</feature>
<comment type="caution">
    <text evidence="2">The sequence shown here is derived from an EMBL/GenBank/DDBJ whole genome shotgun (WGS) entry which is preliminary data.</text>
</comment>
<gene>
    <name evidence="2" type="ORF">HY834_14230</name>
</gene>
<dbReference type="Proteomes" id="UP000782610">
    <property type="component" value="Unassembled WGS sequence"/>
</dbReference>
<evidence type="ECO:0000256" key="1">
    <source>
        <dbReference type="SAM" id="MobiDB-lite"/>
    </source>
</evidence>
<accession>A0A933L5S9</accession>
<proteinExistence type="predicted"/>
<dbReference type="AlphaFoldDB" id="A0A933L5S9"/>
<sequence length="77" mass="8056">MPQAIMLMSGRLGFGAALSAPLRVAACAVLRPLPHGPSRSRPKPVARSVGPLPNEERIGWEAAAFLALEAQQERAGG</sequence>
<evidence type="ECO:0000313" key="2">
    <source>
        <dbReference type="EMBL" id="MBI4922901.1"/>
    </source>
</evidence>
<organism evidence="2 3">
    <name type="scientific">Devosia nanyangense</name>
    <dbReference type="NCBI Taxonomy" id="1228055"/>
    <lineage>
        <taxon>Bacteria</taxon>
        <taxon>Pseudomonadati</taxon>
        <taxon>Pseudomonadota</taxon>
        <taxon>Alphaproteobacteria</taxon>
        <taxon>Hyphomicrobiales</taxon>
        <taxon>Devosiaceae</taxon>
        <taxon>Devosia</taxon>
    </lineage>
</organism>
<name>A0A933L5S9_9HYPH</name>
<reference evidence="2" key="1">
    <citation type="submission" date="2020-07" db="EMBL/GenBank/DDBJ databases">
        <title>Huge and variable diversity of episymbiotic CPR bacteria and DPANN archaea in groundwater ecosystems.</title>
        <authorList>
            <person name="He C.Y."/>
            <person name="Keren R."/>
            <person name="Whittaker M."/>
            <person name="Farag I.F."/>
            <person name="Doudna J."/>
            <person name="Cate J.H.D."/>
            <person name="Banfield J.F."/>
        </authorList>
    </citation>
    <scope>NUCLEOTIDE SEQUENCE</scope>
    <source>
        <strain evidence="2">NC_groundwater_1586_Pr3_B-0.1um_66_15</strain>
    </source>
</reference>
<protein>
    <submittedName>
        <fullName evidence="2">Uncharacterized protein</fullName>
    </submittedName>
</protein>